<evidence type="ECO:0000313" key="2">
    <source>
        <dbReference type="EMBL" id="KAF6229102.1"/>
    </source>
</evidence>
<evidence type="ECO:0000313" key="3">
    <source>
        <dbReference type="Proteomes" id="UP000593566"/>
    </source>
</evidence>
<dbReference type="GO" id="GO:0016491">
    <property type="term" value="F:oxidoreductase activity"/>
    <property type="evidence" value="ECO:0007669"/>
    <property type="project" value="InterPro"/>
</dbReference>
<organism evidence="2 3">
    <name type="scientific">Letharia lupina</name>
    <dbReference type="NCBI Taxonomy" id="560253"/>
    <lineage>
        <taxon>Eukaryota</taxon>
        <taxon>Fungi</taxon>
        <taxon>Dikarya</taxon>
        <taxon>Ascomycota</taxon>
        <taxon>Pezizomycotina</taxon>
        <taxon>Lecanoromycetes</taxon>
        <taxon>OSLEUM clade</taxon>
        <taxon>Lecanoromycetidae</taxon>
        <taxon>Lecanorales</taxon>
        <taxon>Lecanorineae</taxon>
        <taxon>Parmeliaceae</taxon>
        <taxon>Letharia</taxon>
    </lineage>
</organism>
<dbReference type="RefSeq" id="XP_037156744.1">
    <property type="nucleotide sequence ID" value="XM_037298109.1"/>
</dbReference>
<dbReference type="Proteomes" id="UP000593566">
    <property type="component" value="Unassembled WGS sequence"/>
</dbReference>
<dbReference type="GeneID" id="59335616"/>
<dbReference type="PANTHER" id="PTHR34598:SF3">
    <property type="entry name" value="OXIDOREDUCTASE AN1597"/>
    <property type="match status" value="1"/>
</dbReference>
<proteinExistence type="inferred from homology"/>
<accession>A0A8H6FIH1</accession>
<keyword evidence="3" id="KW-1185">Reference proteome</keyword>
<protein>
    <submittedName>
        <fullName evidence="2">Uncharacterized protein</fullName>
    </submittedName>
</protein>
<dbReference type="NCBIfam" id="NF041278">
    <property type="entry name" value="CmcJ_NvfI_EfuI"/>
    <property type="match status" value="1"/>
</dbReference>
<dbReference type="EMBL" id="JACCJB010000003">
    <property type="protein sequence ID" value="KAF6229102.1"/>
    <property type="molecule type" value="Genomic_DNA"/>
</dbReference>
<evidence type="ECO:0000256" key="1">
    <source>
        <dbReference type="ARBA" id="ARBA00023604"/>
    </source>
</evidence>
<name>A0A8H6FIH1_9LECA</name>
<comment type="caution">
    <text evidence="2">The sequence shown here is derived from an EMBL/GenBank/DDBJ whole genome shotgun (WGS) entry which is preliminary data.</text>
</comment>
<dbReference type="AlphaFoldDB" id="A0A8H6FIH1"/>
<reference evidence="2 3" key="1">
    <citation type="journal article" date="2020" name="Genomics">
        <title>Complete, high-quality genomes from long-read metagenomic sequencing of two wolf lichen thalli reveals enigmatic genome architecture.</title>
        <authorList>
            <person name="McKenzie S.K."/>
            <person name="Walston R.F."/>
            <person name="Allen J.L."/>
        </authorList>
    </citation>
    <scope>NUCLEOTIDE SEQUENCE [LARGE SCALE GENOMIC DNA]</scope>
    <source>
        <strain evidence="2">WasteWater1</strain>
    </source>
</reference>
<dbReference type="InterPro" id="IPR044053">
    <property type="entry name" value="AsaB-like"/>
</dbReference>
<sequence length="344" mass="39582">MFGVLRGAFTRKGGFYQCSRQAANISRSHWISTTNNARLWYLKRLDLYQTEKPYHINLPANALGRHAQSNEVSQEYAGIRIKSLRGFENDFNLDKNGFQIFEDIDCGDDADWSTHSASAAPTSDVYADPDIVRKKYYPAIERLLKKKLGAQMAKAFTHDVRRREPQFPALPRGTGTSPQPVQGVHVDLTPRWAEEKLHMLFPAEQTWGIMQHRWQVLNVWRPLFGPLQDWPLGLCDYSSINPQRDLVPSDNIYTHIVTETYNVYHDNAHRWYFLGDMKPNELLVFKSFDTMAAEGNARVCPHAAFEHPETPANARLRESIECLVYVIYPERRSTASRTDIDLLP</sequence>
<dbReference type="PANTHER" id="PTHR34598">
    <property type="entry name" value="BLL6449 PROTEIN"/>
    <property type="match status" value="1"/>
</dbReference>
<comment type="similarity">
    <text evidence="1">Belongs to the asaB hydroxylase/desaturase family.</text>
</comment>
<gene>
    <name evidence="2" type="ORF">HO133_007216</name>
</gene>